<evidence type="ECO:0000313" key="2">
    <source>
        <dbReference type="EMBL" id="CAB4923888.1"/>
    </source>
</evidence>
<evidence type="ECO:0000256" key="1">
    <source>
        <dbReference type="SAM" id="MobiDB-lite"/>
    </source>
</evidence>
<reference evidence="2" key="1">
    <citation type="submission" date="2020-05" db="EMBL/GenBank/DDBJ databases">
        <authorList>
            <person name="Chiriac C."/>
            <person name="Salcher M."/>
            <person name="Ghai R."/>
            <person name="Kavagutti S V."/>
        </authorList>
    </citation>
    <scope>NUCLEOTIDE SEQUENCE</scope>
</reference>
<feature type="compositionally biased region" description="Polar residues" evidence="1">
    <location>
        <begin position="10"/>
        <end position="22"/>
    </location>
</feature>
<protein>
    <submittedName>
        <fullName evidence="2">Unannotated protein</fullName>
    </submittedName>
</protein>
<name>A0A6J7HZG4_9ZZZZ</name>
<dbReference type="EMBL" id="CAFBMK010000120">
    <property type="protein sequence ID" value="CAB4923888.1"/>
    <property type="molecule type" value="Genomic_DNA"/>
</dbReference>
<gene>
    <name evidence="2" type="ORF">UFOPK3564_01994</name>
</gene>
<feature type="region of interest" description="Disordered" evidence="1">
    <location>
        <begin position="1"/>
        <end position="22"/>
    </location>
</feature>
<sequence length="40" mass="3887">MDATAPSAMSDATNATTVDAPTTNGSQVCVAEVCSAAMPV</sequence>
<dbReference type="AlphaFoldDB" id="A0A6J7HZG4"/>
<organism evidence="2">
    <name type="scientific">freshwater metagenome</name>
    <dbReference type="NCBI Taxonomy" id="449393"/>
    <lineage>
        <taxon>unclassified sequences</taxon>
        <taxon>metagenomes</taxon>
        <taxon>ecological metagenomes</taxon>
    </lineage>
</organism>
<accession>A0A6J7HZG4</accession>
<proteinExistence type="predicted"/>